<dbReference type="InterPro" id="IPR036291">
    <property type="entry name" value="NAD(P)-bd_dom_sf"/>
</dbReference>
<dbReference type="EMBL" id="JARKIE010000305">
    <property type="protein sequence ID" value="KAJ7655935.1"/>
    <property type="molecule type" value="Genomic_DNA"/>
</dbReference>
<organism evidence="1 2">
    <name type="scientific">Mycena rosella</name>
    <name type="common">Pink bonnet</name>
    <name type="synonym">Agaricus rosellus</name>
    <dbReference type="NCBI Taxonomy" id="1033263"/>
    <lineage>
        <taxon>Eukaryota</taxon>
        <taxon>Fungi</taxon>
        <taxon>Dikarya</taxon>
        <taxon>Basidiomycota</taxon>
        <taxon>Agaricomycotina</taxon>
        <taxon>Agaricomycetes</taxon>
        <taxon>Agaricomycetidae</taxon>
        <taxon>Agaricales</taxon>
        <taxon>Marasmiineae</taxon>
        <taxon>Mycenaceae</taxon>
        <taxon>Mycena</taxon>
    </lineage>
</organism>
<evidence type="ECO:0000313" key="1">
    <source>
        <dbReference type="EMBL" id="KAJ7655935.1"/>
    </source>
</evidence>
<keyword evidence="2" id="KW-1185">Reference proteome</keyword>
<dbReference type="SUPFAM" id="SSF51735">
    <property type="entry name" value="NAD(P)-binding Rossmann-fold domains"/>
    <property type="match status" value="1"/>
</dbReference>
<proteinExistence type="predicted"/>
<gene>
    <name evidence="1" type="ORF">B0H17DRAFT_1213911</name>
</gene>
<dbReference type="AlphaFoldDB" id="A0AAD7CP77"/>
<protein>
    <submittedName>
        <fullName evidence="1">Uncharacterized protein</fullName>
    </submittedName>
</protein>
<dbReference type="Proteomes" id="UP001221757">
    <property type="component" value="Unassembled WGS sequence"/>
</dbReference>
<reference evidence="1" key="1">
    <citation type="submission" date="2023-03" db="EMBL/GenBank/DDBJ databases">
        <title>Massive genome expansion in bonnet fungi (Mycena s.s.) driven by repeated elements and novel gene families across ecological guilds.</title>
        <authorList>
            <consortium name="Lawrence Berkeley National Laboratory"/>
            <person name="Harder C.B."/>
            <person name="Miyauchi S."/>
            <person name="Viragh M."/>
            <person name="Kuo A."/>
            <person name="Thoen E."/>
            <person name="Andreopoulos B."/>
            <person name="Lu D."/>
            <person name="Skrede I."/>
            <person name="Drula E."/>
            <person name="Henrissat B."/>
            <person name="Morin E."/>
            <person name="Kohler A."/>
            <person name="Barry K."/>
            <person name="LaButti K."/>
            <person name="Morin E."/>
            <person name="Salamov A."/>
            <person name="Lipzen A."/>
            <person name="Mereny Z."/>
            <person name="Hegedus B."/>
            <person name="Baldrian P."/>
            <person name="Stursova M."/>
            <person name="Weitz H."/>
            <person name="Taylor A."/>
            <person name="Grigoriev I.V."/>
            <person name="Nagy L.G."/>
            <person name="Martin F."/>
            <person name="Kauserud H."/>
        </authorList>
    </citation>
    <scope>NUCLEOTIDE SEQUENCE</scope>
    <source>
        <strain evidence="1">CBHHK067</strain>
    </source>
</reference>
<name>A0AAD7CP77_MYCRO</name>
<comment type="caution">
    <text evidence="1">The sequence shown here is derived from an EMBL/GenBank/DDBJ whole genome shotgun (WGS) entry which is preliminary data.</text>
</comment>
<evidence type="ECO:0000313" key="2">
    <source>
        <dbReference type="Proteomes" id="UP001221757"/>
    </source>
</evidence>
<sequence>MYLAPLTGKMLPTSHRHSCADISSGLASIAAYTKKPPPPDIYPAYGSTKTALNVLTVQWELLEENKGSGIRVVSIDLGYNITNLTRYTGAMAPAEGCKVIVKAALETRGERPGNIMHGNGVDLRSLTFGSHTAMAMDVLGIYHPCCVVTVHASIFVVFGCPSHQADDAAVFTSRKKVARVY</sequence>
<dbReference type="Gene3D" id="3.40.50.720">
    <property type="entry name" value="NAD(P)-binding Rossmann-like Domain"/>
    <property type="match status" value="1"/>
</dbReference>
<accession>A0AAD7CP77</accession>